<comment type="subcellular location">
    <subcellularLocation>
        <location evidence="1">Secreted</location>
    </subcellularLocation>
</comment>
<evidence type="ECO:0000256" key="2">
    <source>
        <dbReference type="ARBA" id="ARBA00010112"/>
    </source>
</evidence>
<evidence type="ECO:0000256" key="1">
    <source>
        <dbReference type="ARBA" id="ARBA00004613"/>
    </source>
</evidence>
<feature type="non-terminal residue" evidence="6">
    <location>
        <position position="1"/>
    </location>
</feature>
<dbReference type="InterPro" id="IPR038479">
    <property type="entry name" value="Transthyretin-like_sf"/>
</dbReference>
<keyword evidence="3" id="KW-0964">Secreted</keyword>
<gene>
    <name evidence="6" type="ORF">MSPICULIGERA_LOCUS25572</name>
</gene>
<dbReference type="PANTHER" id="PTHR21700">
    <property type="entry name" value="TRANSTHYRETIN-LIKE FAMILY PROTEIN-RELATED"/>
    <property type="match status" value="1"/>
</dbReference>
<sequence length="143" mass="15922">MLRSACVLLLGLVAVTSAGEYSVGVEGVLMCNGQPYGDAKVRIYEVDTLHDDKLAQTFSSSDGHFRLGGHQSELGGISAKLNIYHKCEMPAWKRILPICYYKTTFPIPKRYIQSGNTPNEFYNVQTIELSMHATGYDCINLLR</sequence>
<comment type="caution">
    <text evidence="6">The sequence shown here is derived from an EMBL/GenBank/DDBJ whole genome shotgun (WGS) entry which is preliminary data.</text>
</comment>
<evidence type="ECO:0008006" key="8">
    <source>
        <dbReference type="Google" id="ProtNLM"/>
    </source>
</evidence>
<proteinExistence type="inferred from homology"/>
<evidence type="ECO:0000256" key="4">
    <source>
        <dbReference type="ARBA" id="ARBA00022729"/>
    </source>
</evidence>
<dbReference type="Pfam" id="PF01060">
    <property type="entry name" value="TTR-52"/>
    <property type="match status" value="1"/>
</dbReference>
<keyword evidence="7" id="KW-1185">Reference proteome</keyword>
<feature type="chain" id="PRO_5041465849" description="Transthyretin-like family protein" evidence="5">
    <location>
        <begin position="19"/>
        <end position="143"/>
    </location>
</feature>
<keyword evidence="4 5" id="KW-0732">Signal</keyword>
<evidence type="ECO:0000313" key="7">
    <source>
        <dbReference type="Proteomes" id="UP001177023"/>
    </source>
</evidence>
<evidence type="ECO:0000256" key="3">
    <source>
        <dbReference type="ARBA" id="ARBA00022525"/>
    </source>
</evidence>
<name>A0AA36DI75_9BILA</name>
<protein>
    <recommendedName>
        <fullName evidence="8">Transthyretin-like family protein</fullName>
    </recommendedName>
</protein>
<accession>A0AA36DI75</accession>
<organism evidence="6 7">
    <name type="scientific">Mesorhabditis spiculigera</name>
    <dbReference type="NCBI Taxonomy" id="96644"/>
    <lineage>
        <taxon>Eukaryota</taxon>
        <taxon>Metazoa</taxon>
        <taxon>Ecdysozoa</taxon>
        <taxon>Nematoda</taxon>
        <taxon>Chromadorea</taxon>
        <taxon>Rhabditida</taxon>
        <taxon>Rhabditina</taxon>
        <taxon>Rhabditomorpha</taxon>
        <taxon>Rhabditoidea</taxon>
        <taxon>Rhabditidae</taxon>
        <taxon>Mesorhabditinae</taxon>
        <taxon>Mesorhabditis</taxon>
    </lineage>
</organism>
<evidence type="ECO:0000256" key="5">
    <source>
        <dbReference type="SAM" id="SignalP"/>
    </source>
</evidence>
<dbReference type="EMBL" id="CATQJA010002710">
    <property type="protein sequence ID" value="CAJ0587614.1"/>
    <property type="molecule type" value="Genomic_DNA"/>
</dbReference>
<dbReference type="PANTHER" id="PTHR21700:SF24">
    <property type="entry name" value="TRANSTHYRETIN-LIKE FAMILY PROTEIN"/>
    <property type="match status" value="1"/>
</dbReference>
<dbReference type="GO" id="GO:0009986">
    <property type="term" value="C:cell surface"/>
    <property type="evidence" value="ECO:0007669"/>
    <property type="project" value="InterPro"/>
</dbReference>
<dbReference type="AlphaFoldDB" id="A0AA36DI75"/>
<dbReference type="InterPro" id="IPR001534">
    <property type="entry name" value="Transthyretin-like"/>
</dbReference>
<evidence type="ECO:0000313" key="6">
    <source>
        <dbReference type="EMBL" id="CAJ0587614.1"/>
    </source>
</evidence>
<reference evidence="6" key="1">
    <citation type="submission" date="2023-06" db="EMBL/GenBank/DDBJ databases">
        <authorList>
            <person name="Delattre M."/>
        </authorList>
    </citation>
    <scope>NUCLEOTIDE SEQUENCE</scope>
    <source>
        <strain evidence="6">AF72</strain>
    </source>
</reference>
<dbReference type="Proteomes" id="UP001177023">
    <property type="component" value="Unassembled WGS sequence"/>
</dbReference>
<dbReference type="Gene3D" id="2.60.40.3330">
    <property type="match status" value="1"/>
</dbReference>
<feature type="signal peptide" evidence="5">
    <location>
        <begin position="1"/>
        <end position="18"/>
    </location>
</feature>
<dbReference type="GO" id="GO:0005576">
    <property type="term" value="C:extracellular region"/>
    <property type="evidence" value="ECO:0007669"/>
    <property type="project" value="UniProtKB-SubCell"/>
</dbReference>
<comment type="similarity">
    <text evidence="2">Belongs to the nematode transthyretin-like family.</text>
</comment>